<dbReference type="Gene3D" id="3.50.50.60">
    <property type="entry name" value="FAD/NAD(P)-binding domain"/>
    <property type="match status" value="1"/>
</dbReference>
<evidence type="ECO:0000313" key="3">
    <source>
        <dbReference type="EMBL" id="GAA2087194.1"/>
    </source>
</evidence>
<proteinExistence type="predicted"/>
<reference evidence="3 4" key="1">
    <citation type="journal article" date="2019" name="Int. J. Syst. Evol. Microbiol.">
        <title>The Global Catalogue of Microorganisms (GCM) 10K type strain sequencing project: providing services to taxonomists for standard genome sequencing and annotation.</title>
        <authorList>
            <consortium name="The Broad Institute Genomics Platform"/>
            <consortium name="The Broad Institute Genome Sequencing Center for Infectious Disease"/>
            <person name="Wu L."/>
            <person name="Ma J."/>
        </authorList>
    </citation>
    <scope>NUCLEOTIDE SEQUENCE [LARGE SCALE GENOMIC DNA]</scope>
    <source>
        <strain evidence="3 4">JCM 14559</strain>
    </source>
</reference>
<feature type="region of interest" description="Disordered" evidence="1">
    <location>
        <begin position="163"/>
        <end position="185"/>
    </location>
</feature>
<dbReference type="EMBL" id="BAAANS010000004">
    <property type="protein sequence ID" value="GAA2087194.1"/>
    <property type="molecule type" value="Genomic_DNA"/>
</dbReference>
<dbReference type="PRINTS" id="PR00419">
    <property type="entry name" value="ADXRDTASE"/>
</dbReference>
<organism evidence="3 4">
    <name type="scientific">Kitasatospora saccharophila</name>
    <dbReference type="NCBI Taxonomy" id="407973"/>
    <lineage>
        <taxon>Bacteria</taxon>
        <taxon>Bacillati</taxon>
        <taxon>Actinomycetota</taxon>
        <taxon>Actinomycetes</taxon>
        <taxon>Kitasatosporales</taxon>
        <taxon>Streptomycetaceae</taxon>
        <taxon>Kitasatospora</taxon>
    </lineage>
</organism>
<gene>
    <name evidence="3" type="ORF">GCM10009759_08410</name>
</gene>
<accession>A0ABN2WAG7</accession>
<evidence type="ECO:0000259" key="2">
    <source>
        <dbReference type="Pfam" id="PF01593"/>
    </source>
</evidence>
<evidence type="ECO:0000313" key="4">
    <source>
        <dbReference type="Proteomes" id="UP001500897"/>
    </source>
</evidence>
<feature type="domain" description="Amine oxidase" evidence="2">
    <location>
        <begin position="33"/>
        <end position="329"/>
    </location>
</feature>
<feature type="region of interest" description="Disordered" evidence="1">
    <location>
        <begin position="1"/>
        <end position="20"/>
    </location>
</feature>
<name>A0ABN2WAG7_9ACTN</name>
<dbReference type="InterPro" id="IPR036188">
    <property type="entry name" value="FAD/NAD-bd_sf"/>
</dbReference>
<dbReference type="Proteomes" id="UP001500897">
    <property type="component" value="Unassembled WGS sequence"/>
</dbReference>
<comment type="caution">
    <text evidence="3">The sequence shown here is derived from an EMBL/GenBank/DDBJ whole genome shotgun (WGS) entry which is preliminary data.</text>
</comment>
<dbReference type="PANTHER" id="PTHR42923">
    <property type="entry name" value="PROTOPORPHYRINOGEN OXIDASE"/>
    <property type="match status" value="1"/>
</dbReference>
<dbReference type="InterPro" id="IPR050464">
    <property type="entry name" value="Zeta_carotene_desat/Oxidored"/>
</dbReference>
<dbReference type="SUPFAM" id="SSF51905">
    <property type="entry name" value="FAD/NAD(P)-binding domain"/>
    <property type="match status" value="1"/>
</dbReference>
<protein>
    <submittedName>
        <fullName evidence="3">FAD-dependent oxidoreductase</fullName>
    </submittedName>
</protein>
<dbReference type="PANTHER" id="PTHR42923:SF17">
    <property type="entry name" value="AMINE OXIDASE DOMAIN-CONTAINING PROTEIN"/>
    <property type="match status" value="1"/>
</dbReference>
<keyword evidence="4" id="KW-1185">Reference proteome</keyword>
<sequence>MTTLGTVSAGGSVPPAPRRRPPVRRVAVVGAGVAGLSAAYALARAGVAVELFEADGRLGGHAHTQRTTAADGRELALDTGFLVHNTRTYPELVRLFGELGVRTQESDMSMSVSCAGCGLEYAGARGPSGLLATPGNLARGRYLRMLGEVPRFHRLARALLADPEQGGRGPDVRGQSGQSGPEQHEPSLREFLAGHGFSAYFTQHFMTPVVSAVWSCAPDLAGDYPARYLFAFLSNHGLLSVTGSPTWRTVVGGSAAYVERIAAHLAAHSGTVHRSAPVRAVRRHPDGVTVSTEDGRSATADAVVVAVHADQALRLLADPTRAEQEVLGAFAYSRNPTVLHRDASLLPRSAWARASWNYRMPDCDAPSDRVRVSYHLNRLLRLGGAEDYLVTLNEDGHSPVPEPLVVSRTVYEHPIYTARTVAAQRRLPELATGRTAFAGAYHGWGFHEDGCRSGLAAAHRLLAAVAP</sequence>
<dbReference type="InterPro" id="IPR002937">
    <property type="entry name" value="Amino_oxidase"/>
</dbReference>
<dbReference type="Pfam" id="PF01593">
    <property type="entry name" value="Amino_oxidase"/>
    <property type="match status" value="1"/>
</dbReference>
<evidence type="ECO:0000256" key="1">
    <source>
        <dbReference type="SAM" id="MobiDB-lite"/>
    </source>
</evidence>